<accession>A0A8H3BES6</accession>
<dbReference type="Proteomes" id="UP000663846">
    <property type="component" value="Unassembled WGS sequence"/>
</dbReference>
<sequence>MPNLKRKKGAADCLEAESSSGKAERPPEPLKSKQQLSILDIKWTHVPLTAQTTMPSRAQSQFMTKPLAMPAACQLSSKANPKSKVPPTPLDTPDPKASSLRDSRQTTVVNSSNESLPDSCVISMLQKADKHMALSSDDKHPLPVATVATHGLIQLEHNPDSICTDFNSLGTHIGGQINKLESKLNTLLALQLKQVHSSIDIGLAGLWSSLVRQFC</sequence>
<evidence type="ECO:0000256" key="1">
    <source>
        <dbReference type="SAM" id="MobiDB-lite"/>
    </source>
</evidence>
<feature type="region of interest" description="Disordered" evidence="1">
    <location>
        <begin position="1"/>
        <end position="35"/>
    </location>
</feature>
<name>A0A8H3BES6_9AGAM</name>
<dbReference type="EMBL" id="CAJMWS010000628">
    <property type="protein sequence ID" value="CAE6455900.1"/>
    <property type="molecule type" value="Genomic_DNA"/>
</dbReference>
<evidence type="ECO:0000313" key="2">
    <source>
        <dbReference type="EMBL" id="CAE6455900.1"/>
    </source>
</evidence>
<dbReference type="AlphaFoldDB" id="A0A8H3BES6"/>
<feature type="region of interest" description="Disordered" evidence="1">
    <location>
        <begin position="75"/>
        <end position="114"/>
    </location>
</feature>
<gene>
    <name evidence="2" type="ORF">RDB_LOCUS152374</name>
</gene>
<protein>
    <submittedName>
        <fullName evidence="2">Uncharacterized protein</fullName>
    </submittedName>
</protein>
<proteinExistence type="predicted"/>
<evidence type="ECO:0000313" key="3">
    <source>
        <dbReference type="Proteomes" id="UP000663846"/>
    </source>
</evidence>
<reference evidence="2" key="1">
    <citation type="submission" date="2021-01" db="EMBL/GenBank/DDBJ databases">
        <authorList>
            <person name="Kaushik A."/>
        </authorList>
    </citation>
    <scope>NUCLEOTIDE SEQUENCE</scope>
    <source>
        <strain evidence="2">AG1-1C</strain>
    </source>
</reference>
<feature type="compositionally biased region" description="Basic and acidic residues" evidence="1">
    <location>
        <begin position="22"/>
        <end position="31"/>
    </location>
</feature>
<feature type="compositionally biased region" description="Polar residues" evidence="1">
    <location>
        <begin position="105"/>
        <end position="114"/>
    </location>
</feature>
<organism evidence="2 3">
    <name type="scientific">Rhizoctonia solani</name>
    <dbReference type="NCBI Taxonomy" id="456999"/>
    <lineage>
        <taxon>Eukaryota</taxon>
        <taxon>Fungi</taxon>
        <taxon>Dikarya</taxon>
        <taxon>Basidiomycota</taxon>
        <taxon>Agaricomycotina</taxon>
        <taxon>Agaricomycetes</taxon>
        <taxon>Cantharellales</taxon>
        <taxon>Ceratobasidiaceae</taxon>
        <taxon>Rhizoctonia</taxon>
    </lineage>
</organism>
<comment type="caution">
    <text evidence="2">The sequence shown here is derived from an EMBL/GenBank/DDBJ whole genome shotgun (WGS) entry which is preliminary data.</text>
</comment>